<dbReference type="PROSITE" id="PS01154">
    <property type="entry name" value="RNA_POL_L_13KD"/>
    <property type="match status" value="1"/>
</dbReference>
<dbReference type="NCBIfam" id="NF002241">
    <property type="entry name" value="PRK01146.2-5"/>
    <property type="match status" value="1"/>
</dbReference>
<dbReference type="KEGG" id="cdiv:CPM_1389"/>
<comment type="catalytic activity">
    <reaction evidence="4">
        <text>RNA(n) + a ribonucleoside 5'-triphosphate = RNA(n+1) + diphosphate</text>
        <dbReference type="Rhea" id="RHEA:21248"/>
        <dbReference type="Rhea" id="RHEA-COMP:14527"/>
        <dbReference type="Rhea" id="RHEA-COMP:17342"/>
        <dbReference type="ChEBI" id="CHEBI:33019"/>
        <dbReference type="ChEBI" id="CHEBI:61557"/>
        <dbReference type="ChEBI" id="CHEBI:140395"/>
        <dbReference type="EC" id="2.7.7.6"/>
    </reaction>
</comment>
<dbReference type="GO" id="GO:0005737">
    <property type="term" value="C:cytoplasm"/>
    <property type="evidence" value="ECO:0007669"/>
    <property type="project" value="UniProtKB-SubCell"/>
</dbReference>
<accession>A0A1N5VK64</accession>
<dbReference type="Proteomes" id="UP000187822">
    <property type="component" value="Chromosome I"/>
</dbReference>
<dbReference type="InterPro" id="IPR036603">
    <property type="entry name" value="RBP11-like"/>
</dbReference>
<dbReference type="AlphaFoldDB" id="A0A1N5VK64"/>
<dbReference type="HAMAP" id="MF_00261">
    <property type="entry name" value="RNApol_arch_Rpo11"/>
    <property type="match status" value="1"/>
</dbReference>
<protein>
    <recommendedName>
        <fullName evidence="4">DNA-directed RNA polymerase subunit Rpo11</fullName>
        <ecNumber evidence="4">2.7.7.6</ecNumber>
    </recommendedName>
    <alternativeName>
        <fullName evidence="4">DNA-directed RNA polymerase subunit L</fullName>
    </alternativeName>
</protein>
<feature type="domain" description="DNA-directed RNA polymerase RBP11-like dimerisation" evidence="6">
    <location>
        <begin position="17"/>
        <end position="88"/>
    </location>
</feature>
<evidence type="ECO:0000313" key="9">
    <source>
        <dbReference type="Proteomes" id="UP000187822"/>
    </source>
</evidence>
<evidence type="ECO:0000256" key="1">
    <source>
        <dbReference type="ARBA" id="ARBA00022478"/>
    </source>
</evidence>
<evidence type="ECO:0000256" key="4">
    <source>
        <dbReference type="HAMAP-Rule" id="MF_00261"/>
    </source>
</evidence>
<keyword evidence="2 4" id="KW-0963">Cytoplasm</keyword>
<dbReference type="GO" id="GO:0006351">
    <property type="term" value="P:DNA-templated transcription"/>
    <property type="evidence" value="ECO:0007669"/>
    <property type="project" value="UniProtKB-UniRule"/>
</dbReference>
<keyword evidence="3 4" id="KW-0804">Transcription</keyword>
<name>A0A1N5VK64_9ARCH</name>
<comment type="subcellular location">
    <subcellularLocation>
        <location evidence="4">Cytoplasm</location>
    </subcellularLocation>
</comment>
<dbReference type="Proteomes" id="UP000195607">
    <property type="component" value="Chromosome I"/>
</dbReference>
<comment type="function">
    <text evidence="4">DNA-dependent RNA polymerase (RNAP) catalyzes the transcription of DNA into RNA using the four ribonucleoside triphosphates as substrates.</text>
</comment>
<evidence type="ECO:0000313" key="10">
    <source>
        <dbReference type="Proteomes" id="UP000195607"/>
    </source>
</evidence>
<dbReference type="GO" id="GO:0000428">
    <property type="term" value="C:DNA-directed RNA polymerase complex"/>
    <property type="evidence" value="ECO:0007669"/>
    <property type="project" value="UniProtKB-KW"/>
</dbReference>
<evidence type="ECO:0000313" key="7">
    <source>
        <dbReference type="EMBL" id="SIM72707.1"/>
    </source>
</evidence>
<dbReference type="InterPro" id="IPR009025">
    <property type="entry name" value="RBP11-like_dimer"/>
</dbReference>
<evidence type="ECO:0000259" key="6">
    <source>
        <dbReference type="Pfam" id="PF13656"/>
    </source>
</evidence>
<dbReference type="InterPro" id="IPR008193">
    <property type="entry name" value="RNA_pol_Rpb11_13-16kDa_CS"/>
</dbReference>
<feature type="region of interest" description="Disordered" evidence="5">
    <location>
        <begin position="94"/>
        <end position="115"/>
    </location>
</feature>
<dbReference type="InterPro" id="IPR022905">
    <property type="entry name" value="Rpo11-like"/>
</dbReference>
<evidence type="ECO:0000256" key="2">
    <source>
        <dbReference type="ARBA" id="ARBA00022490"/>
    </source>
</evidence>
<evidence type="ECO:0000256" key="5">
    <source>
        <dbReference type="SAM" id="MobiDB-lite"/>
    </source>
</evidence>
<proteinExistence type="inferred from homology"/>
<dbReference type="SUPFAM" id="SSF55257">
    <property type="entry name" value="RBP11-like subunits of RNA polymerase"/>
    <property type="match status" value="1"/>
</dbReference>
<sequence>MSMESKISIVEKQKDSITFEIMNYDNTLLRPLVEEIQKDEQVTESRYYIKHPVIDNPRVYVKVKSGKPQAAVKRSIKRLSKVFENLSNELNKELKKNDDSQIGVPELNKNKPSDN</sequence>
<dbReference type="GO" id="GO:0003899">
    <property type="term" value="F:DNA-directed RNA polymerase activity"/>
    <property type="evidence" value="ECO:0007669"/>
    <property type="project" value="UniProtKB-UniRule"/>
</dbReference>
<comment type="subunit">
    <text evidence="4">Part of the RNA polymerase complex.</text>
</comment>
<dbReference type="EMBL" id="LT671858">
    <property type="protein sequence ID" value="SIM72707.1"/>
    <property type="molecule type" value="Genomic_DNA"/>
</dbReference>
<dbReference type="STRING" id="1673428.CPM_1389"/>
<keyword evidence="4" id="KW-0548">Nucleotidyltransferase</keyword>
<dbReference type="GO" id="GO:0046983">
    <property type="term" value="F:protein dimerization activity"/>
    <property type="evidence" value="ECO:0007669"/>
    <property type="project" value="InterPro"/>
</dbReference>
<dbReference type="EC" id="2.7.7.6" evidence="4"/>
<comment type="similarity">
    <text evidence="4">Belongs to the archaeal Rpo11/eukaryotic RPB11/RPC19 RNA polymerase subunit family.</text>
</comment>
<reference evidence="8" key="2">
    <citation type="submission" date="2016-06" db="EMBL/GenBank/DDBJ databases">
        <authorList>
            <person name="Olsen C.W."/>
            <person name="Carey S."/>
            <person name="Hinshaw L."/>
            <person name="Karasin A.I."/>
        </authorList>
    </citation>
    <scope>NUCLEOTIDE SEQUENCE [LARGE SCALE GENOMIC DNA]</scope>
    <source>
        <strain evidence="8">PM4</strain>
    </source>
</reference>
<evidence type="ECO:0000256" key="3">
    <source>
        <dbReference type="ARBA" id="ARBA00023163"/>
    </source>
</evidence>
<evidence type="ECO:0000313" key="8">
    <source>
        <dbReference type="EMBL" id="SJK85188.1"/>
    </source>
</evidence>
<gene>
    <name evidence="4" type="primary">rpo11</name>
    <name evidence="4" type="synonym">rpoL</name>
    <name evidence="8" type="ORF">CPM_1389</name>
    <name evidence="7" type="ORF">CSP5_1390</name>
</gene>
<keyword evidence="1 4" id="KW-0240">DNA-directed RNA polymerase</keyword>
<keyword evidence="9" id="KW-1185">Reference proteome</keyword>
<dbReference type="Pfam" id="PF13656">
    <property type="entry name" value="RNA_pol_L_2"/>
    <property type="match status" value="1"/>
</dbReference>
<reference evidence="7 10" key="1">
    <citation type="submission" date="2016-04" db="EMBL/GenBank/DDBJ databases">
        <authorList>
            <person name="Evans L.H."/>
            <person name="Alamgir A."/>
            <person name="Owens N."/>
            <person name="Weber N.D."/>
            <person name="Virtaneva K."/>
            <person name="Barbian K."/>
            <person name="Babar A."/>
            <person name="Rosenke K."/>
        </authorList>
    </citation>
    <scope>NUCLEOTIDE SEQUENCE [LARGE SCALE GENOMIC DNA]</scope>
    <source>
        <strain evidence="7">S5</strain>
        <strain evidence="10">S5(T) (JCM 30642 \VKM B-2941)</strain>
    </source>
</reference>
<dbReference type="GO" id="GO:0003677">
    <property type="term" value="F:DNA binding"/>
    <property type="evidence" value="ECO:0007669"/>
    <property type="project" value="InterPro"/>
</dbReference>
<dbReference type="EMBL" id="LT719092">
    <property type="protein sequence ID" value="SJK85188.1"/>
    <property type="molecule type" value="Genomic_DNA"/>
</dbReference>
<reference evidence="9" key="3">
    <citation type="submission" date="2016-06" db="EMBL/GenBank/DDBJ databases">
        <authorList>
            <person name="Toshchakov V.S."/>
        </authorList>
    </citation>
    <scope>NUCLEOTIDE SEQUENCE [LARGE SCALE GENOMIC DNA]</scope>
    <source>
        <strain>PM4 (JCM 30641</strain>
        <strain evidence="9">\VKM B-2940)</strain>
    </source>
</reference>
<organism evidence="7 10">
    <name type="scientific">Cuniculiplasma divulgatum</name>
    <dbReference type="NCBI Taxonomy" id="1673428"/>
    <lineage>
        <taxon>Archaea</taxon>
        <taxon>Methanobacteriati</taxon>
        <taxon>Thermoplasmatota</taxon>
        <taxon>Thermoplasmata</taxon>
        <taxon>Thermoplasmatales</taxon>
        <taxon>Cuniculiplasmataceae</taxon>
        <taxon>Cuniculiplasma</taxon>
    </lineage>
</organism>
<keyword evidence="4" id="KW-0808">Transferase</keyword>
<dbReference type="Gene3D" id="3.30.1360.10">
    <property type="entry name" value="RNA polymerase, RBP11-like subunit"/>
    <property type="match status" value="1"/>
</dbReference>